<dbReference type="HOGENOM" id="CLU_1123259_0_0_11"/>
<organism evidence="1 2">
    <name type="scientific">Frankia casuarinae (strain DSM 45818 / CECT 9043 / HFP020203 / CcI3)</name>
    <dbReference type="NCBI Taxonomy" id="106370"/>
    <lineage>
        <taxon>Bacteria</taxon>
        <taxon>Bacillati</taxon>
        <taxon>Actinomycetota</taxon>
        <taxon>Actinomycetes</taxon>
        <taxon>Frankiales</taxon>
        <taxon>Frankiaceae</taxon>
        <taxon>Frankia</taxon>
    </lineage>
</organism>
<dbReference type="OrthoDB" id="3624112at2"/>
<reference evidence="1 2" key="1">
    <citation type="journal article" date="2007" name="Genome Res.">
        <title>Genome characteristics of facultatively symbiotic Frankia sp. strains reflect host range and host plant biogeography.</title>
        <authorList>
            <person name="Normand P."/>
            <person name="Lapierre P."/>
            <person name="Tisa L.S."/>
            <person name="Gogarten J.P."/>
            <person name="Alloisio N."/>
            <person name="Bagnarol E."/>
            <person name="Bassi C.A."/>
            <person name="Berry A.M."/>
            <person name="Bickhart D.M."/>
            <person name="Choisne N."/>
            <person name="Couloux A."/>
            <person name="Cournoyer B."/>
            <person name="Cruveiller S."/>
            <person name="Daubin V."/>
            <person name="Demange N."/>
            <person name="Francino M.P."/>
            <person name="Goltsman E."/>
            <person name="Huang Y."/>
            <person name="Kopp O.R."/>
            <person name="Labarre L."/>
            <person name="Lapidus A."/>
            <person name="Lavire C."/>
            <person name="Marechal J."/>
            <person name="Martinez M."/>
            <person name="Mastronunzio J.E."/>
            <person name="Mullin B.C."/>
            <person name="Niemann J."/>
            <person name="Pujic P."/>
            <person name="Rawnsley T."/>
            <person name="Rouy Z."/>
            <person name="Schenowitz C."/>
            <person name="Sellstedt A."/>
            <person name="Tavares F."/>
            <person name="Tomkins J.P."/>
            <person name="Vallenet D."/>
            <person name="Valverde C."/>
            <person name="Wall L.G."/>
            <person name="Wang Y."/>
            <person name="Medigue C."/>
            <person name="Benson D.R."/>
        </authorList>
    </citation>
    <scope>NUCLEOTIDE SEQUENCE [LARGE SCALE GENOMIC DNA]</scope>
    <source>
        <strain evidence="2">DSM 45818 / CECT 9043 / CcI3</strain>
    </source>
</reference>
<dbReference type="InterPro" id="IPR043863">
    <property type="entry name" value="DUF5825"/>
</dbReference>
<evidence type="ECO:0000313" key="2">
    <source>
        <dbReference type="Proteomes" id="UP000001937"/>
    </source>
</evidence>
<dbReference type="RefSeq" id="WP_011436302.1">
    <property type="nucleotide sequence ID" value="NC_007777.1"/>
</dbReference>
<name>Q2JBV0_FRACC</name>
<accession>A0A1X1PTE6</accession>
<dbReference type="Proteomes" id="UP000001937">
    <property type="component" value="Chromosome"/>
</dbReference>
<sequence length="247" mass="26260">MSALLDIDGLRALADRHGRRPAGGRPGAAVLVLGADWTGLPAPDELGSLLRRVPVAGVRLAEAVDLSGLPADVTARSIALVRECSSIGVRLSWSLSLSPDQMGMVRILDHLPPPGKVTVLGEGELPLGHWRSAGSFGLFYFRKGPDFVSVVDQRSEATNRFIVDDAVLIDVLRQGMSGCAWADVTRTPQYAAAARDLVGKGLILRVGDYCVTLPVHMRRWPVGTLLLGGTLAAAGTKKSVLTVDRQL</sequence>
<proteinExistence type="predicted"/>
<protein>
    <submittedName>
        <fullName evidence="1">Uncharacterized protein</fullName>
    </submittedName>
</protein>
<evidence type="ECO:0000313" key="1">
    <source>
        <dbReference type="EMBL" id="ABD11242.1"/>
    </source>
</evidence>
<dbReference type="KEGG" id="fra:Francci3_1866"/>
<dbReference type="Pfam" id="PF19142">
    <property type="entry name" value="DUF5825"/>
    <property type="match status" value="1"/>
</dbReference>
<keyword evidence="2" id="KW-1185">Reference proteome</keyword>
<gene>
    <name evidence="1" type="ordered locus">Francci3_1866</name>
</gene>
<dbReference type="EMBL" id="CP000249">
    <property type="protein sequence ID" value="ABD11242.1"/>
    <property type="molecule type" value="Genomic_DNA"/>
</dbReference>
<dbReference type="eggNOG" id="ENOG5034CC2">
    <property type="taxonomic scope" value="Bacteria"/>
</dbReference>
<accession>Q2JBV0</accession>
<dbReference type="AlphaFoldDB" id="Q2JBV0"/>